<evidence type="ECO:0000256" key="1">
    <source>
        <dbReference type="SAM" id="Phobius"/>
    </source>
</evidence>
<name>A0A927CNX3_9BACL</name>
<keyword evidence="1" id="KW-0472">Membrane</keyword>
<evidence type="ECO:0000313" key="4">
    <source>
        <dbReference type="Proteomes" id="UP000632125"/>
    </source>
</evidence>
<feature type="transmembrane region" description="Helical" evidence="1">
    <location>
        <begin position="55"/>
        <end position="72"/>
    </location>
</feature>
<feature type="transmembrane region" description="Helical" evidence="1">
    <location>
        <begin position="93"/>
        <end position="111"/>
    </location>
</feature>
<proteinExistence type="predicted"/>
<feature type="domain" description="DUF4395" evidence="2">
    <location>
        <begin position="22"/>
        <end position="146"/>
    </location>
</feature>
<dbReference type="Pfam" id="PF14340">
    <property type="entry name" value="DUF4395"/>
    <property type="match status" value="1"/>
</dbReference>
<keyword evidence="4" id="KW-1185">Reference proteome</keyword>
<sequence>MYNGVSTIRKVVKRVNNDSPSIPRPLVRTNQWVIVLSVILTWVTGGYWILAVPLIAGLMGVLFDFNPVMYAAKAFLKKNPSAYAPEDKGQQKFNQVLAILFLLAALVGYLMHWTVLAYAASAMVCLAASIAILGFCIGCFIHYQWTQYKYRSRNRT</sequence>
<accession>A0A927CNX3</accession>
<keyword evidence="1" id="KW-1133">Transmembrane helix</keyword>
<reference evidence="3" key="1">
    <citation type="submission" date="2020-09" db="EMBL/GenBank/DDBJ databases">
        <title>A novel bacterium of genus Paenibacillus, isolated from South China Sea.</title>
        <authorList>
            <person name="Huang H."/>
            <person name="Mo K."/>
            <person name="Hu Y."/>
        </authorList>
    </citation>
    <scope>NUCLEOTIDE SEQUENCE</scope>
    <source>
        <strain evidence="3">IB182493</strain>
    </source>
</reference>
<feature type="transmembrane region" description="Helical" evidence="1">
    <location>
        <begin position="117"/>
        <end position="143"/>
    </location>
</feature>
<organism evidence="3 4">
    <name type="scientific">Paenibacillus arenilitoris</name>
    <dbReference type="NCBI Taxonomy" id="2772299"/>
    <lineage>
        <taxon>Bacteria</taxon>
        <taxon>Bacillati</taxon>
        <taxon>Bacillota</taxon>
        <taxon>Bacilli</taxon>
        <taxon>Bacillales</taxon>
        <taxon>Paenibacillaceae</taxon>
        <taxon>Paenibacillus</taxon>
    </lineage>
</organism>
<dbReference type="InterPro" id="IPR016942">
    <property type="entry name" value="UCP030042"/>
</dbReference>
<dbReference type="Proteomes" id="UP000632125">
    <property type="component" value="Unassembled WGS sequence"/>
</dbReference>
<comment type="caution">
    <text evidence="3">The sequence shown here is derived from an EMBL/GenBank/DDBJ whole genome shotgun (WGS) entry which is preliminary data.</text>
</comment>
<dbReference type="InterPro" id="IPR025508">
    <property type="entry name" value="DUF4395"/>
</dbReference>
<dbReference type="EMBL" id="JACXIY010000032">
    <property type="protein sequence ID" value="MBD2871543.1"/>
    <property type="molecule type" value="Genomic_DNA"/>
</dbReference>
<protein>
    <submittedName>
        <fullName evidence="3">DUF4395 domain-containing protein</fullName>
    </submittedName>
</protein>
<gene>
    <name evidence="3" type="ORF">IDH41_23410</name>
</gene>
<dbReference type="AlphaFoldDB" id="A0A927CNX3"/>
<evidence type="ECO:0000313" key="3">
    <source>
        <dbReference type="EMBL" id="MBD2871543.1"/>
    </source>
</evidence>
<feature type="transmembrane region" description="Helical" evidence="1">
    <location>
        <begin position="32"/>
        <end position="49"/>
    </location>
</feature>
<keyword evidence="1" id="KW-0812">Transmembrane</keyword>
<evidence type="ECO:0000259" key="2">
    <source>
        <dbReference type="Pfam" id="PF14340"/>
    </source>
</evidence>
<dbReference type="PIRSF" id="PIRSF030042">
    <property type="entry name" value="UCP030042"/>
    <property type="match status" value="1"/>
</dbReference>